<gene>
    <name evidence="1" type="ORF">GTH32_05840</name>
</gene>
<dbReference type="AlphaFoldDB" id="A0A7X5LK04"/>
<dbReference type="SUPFAM" id="SSF55469">
    <property type="entry name" value="FMN-dependent nitroreductase-like"/>
    <property type="match status" value="1"/>
</dbReference>
<dbReference type="GO" id="GO:0016491">
    <property type="term" value="F:oxidoreductase activity"/>
    <property type="evidence" value="ECO:0007669"/>
    <property type="project" value="InterPro"/>
</dbReference>
<proteinExistence type="predicted"/>
<dbReference type="RefSeq" id="WP_163084301.1">
    <property type="nucleotide sequence ID" value="NZ_JAAAWN010000005.1"/>
</dbReference>
<dbReference type="InterPro" id="IPR000415">
    <property type="entry name" value="Nitroreductase-like"/>
</dbReference>
<accession>A0A7X5LK04</accession>
<evidence type="ECO:0008006" key="3">
    <source>
        <dbReference type="Google" id="ProtNLM"/>
    </source>
</evidence>
<organism evidence="1 2">
    <name type="scientific">Alteromonas profundi</name>
    <dbReference type="NCBI Taxonomy" id="2696062"/>
    <lineage>
        <taxon>Bacteria</taxon>
        <taxon>Pseudomonadati</taxon>
        <taxon>Pseudomonadota</taxon>
        <taxon>Gammaproteobacteria</taxon>
        <taxon>Alteromonadales</taxon>
        <taxon>Alteromonadaceae</taxon>
        <taxon>Alteromonas/Salinimonas group</taxon>
        <taxon>Alteromonas</taxon>
    </lineage>
</organism>
<comment type="caution">
    <text evidence="1">The sequence shown here is derived from an EMBL/GenBank/DDBJ whole genome shotgun (WGS) entry which is preliminary data.</text>
</comment>
<name>A0A7X5LK04_9ALTE</name>
<reference evidence="1 2" key="1">
    <citation type="submission" date="2020-01" db="EMBL/GenBank/DDBJ databases">
        <authorList>
            <person name="Chen J."/>
            <person name="Zhu S."/>
            <person name="Yang J."/>
        </authorList>
    </citation>
    <scope>NUCLEOTIDE SEQUENCE [LARGE SCALE GENOMIC DNA]</scope>
    <source>
        <strain evidence="1 2">345S023</strain>
    </source>
</reference>
<dbReference type="EMBL" id="JAAAWN010000005">
    <property type="protein sequence ID" value="NDV90718.1"/>
    <property type="molecule type" value="Genomic_DNA"/>
</dbReference>
<protein>
    <recommendedName>
        <fullName evidence="3">Nitroreductase domain-containing protein</fullName>
    </recommendedName>
</protein>
<evidence type="ECO:0000313" key="1">
    <source>
        <dbReference type="EMBL" id="NDV90718.1"/>
    </source>
</evidence>
<dbReference type="Proteomes" id="UP000470213">
    <property type="component" value="Unassembled WGS sequence"/>
</dbReference>
<evidence type="ECO:0000313" key="2">
    <source>
        <dbReference type="Proteomes" id="UP000470213"/>
    </source>
</evidence>
<sequence length="364" mass="40238">MILSDEQKASLIDAGIRAPSADNSQPWKYQWDNASELSIWRDAELSGFATDKTFILTDLAIGCVIESIRLKALESKLNAEIVYCPSDESEKIATLVFTSSASNTPPLPNEKANKKVVDETASDRELASYIEARCTDRRFPYKGPVTESESLALAGAVNDKDYALNVYTDKAAIAQFLPSIKEAEQIRFECASLHQELFQTIVFDQPAPDKGMTPAMLSIEPIARPMFRLMATWRTMQKLNKIGTSKMIAMRSVTLPFKLSPAMCVLTTKSTSRIDIIKAGQQMLRFWLKATQLGLSVHPYAAPGVLPLAKPDVGEPYLSRLSNVKRNVDSEVANGQQVIMFFRVGRCAGTPTTSCRRSADSLKK</sequence>
<dbReference type="Gene3D" id="3.40.109.10">
    <property type="entry name" value="NADH Oxidase"/>
    <property type="match status" value="1"/>
</dbReference>
<keyword evidence="2" id="KW-1185">Reference proteome</keyword>